<evidence type="ECO:0000256" key="2">
    <source>
        <dbReference type="RuleBase" id="RU003749"/>
    </source>
</evidence>
<keyword evidence="5" id="KW-1185">Reference proteome</keyword>
<comment type="caution">
    <text evidence="4">The sequence shown here is derived from an EMBL/GenBank/DDBJ whole genome shotgun (WGS) entry which is preliminary data.</text>
</comment>
<reference evidence="4 5" key="1">
    <citation type="submission" date="2022-06" db="EMBL/GenBank/DDBJ databases">
        <title>Draft genome sequence of type strain Streptomyces rubrisoli DSM 42083.</title>
        <authorList>
            <person name="Duangmal K."/>
            <person name="Klaysubun C."/>
        </authorList>
    </citation>
    <scope>NUCLEOTIDE SEQUENCE [LARGE SCALE GENOMIC DNA]</scope>
    <source>
        <strain evidence="4 5">DSM 42083</strain>
    </source>
</reference>
<dbReference type="NCBIfam" id="TIGR00377">
    <property type="entry name" value="ant_ant_sig"/>
    <property type="match status" value="1"/>
</dbReference>
<proteinExistence type="inferred from homology"/>
<dbReference type="Proteomes" id="UP001206206">
    <property type="component" value="Unassembled WGS sequence"/>
</dbReference>
<dbReference type="InterPro" id="IPR002645">
    <property type="entry name" value="STAS_dom"/>
</dbReference>
<evidence type="ECO:0000313" key="5">
    <source>
        <dbReference type="Proteomes" id="UP001206206"/>
    </source>
</evidence>
<gene>
    <name evidence="4" type="ORF">NON19_17475</name>
</gene>
<protein>
    <recommendedName>
        <fullName evidence="2">Anti-sigma factor antagonist</fullName>
    </recommendedName>
</protein>
<sequence length="120" mass="12436">MTVADGGLTTAVSWDGGQVTVAVFGEIDVETGPGLKQALQAALEGRPDRIVVDFAGVSFCDCCGLGFLLAARQQARSAEVDFTVTGVTAPTVLRLLRFFDLCEMLGMTGPEPGPGDVTGQ</sequence>
<name>A0ABT1PEH4_9ACTN</name>
<dbReference type="RefSeq" id="WP_255929138.1">
    <property type="nucleotide sequence ID" value="NZ_JANFNH010000019.1"/>
</dbReference>
<dbReference type="SUPFAM" id="SSF52091">
    <property type="entry name" value="SpoIIaa-like"/>
    <property type="match status" value="1"/>
</dbReference>
<dbReference type="InterPro" id="IPR058548">
    <property type="entry name" value="MlaB-like_STAS"/>
</dbReference>
<evidence type="ECO:0000313" key="4">
    <source>
        <dbReference type="EMBL" id="MCQ4043762.1"/>
    </source>
</evidence>
<dbReference type="EMBL" id="JANFNH010000019">
    <property type="protein sequence ID" value="MCQ4043762.1"/>
    <property type="molecule type" value="Genomic_DNA"/>
</dbReference>
<accession>A0ABT1PEH4</accession>
<dbReference type="Pfam" id="PF13466">
    <property type="entry name" value="STAS_2"/>
    <property type="match status" value="1"/>
</dbReference>
<dbReference type="PROSITE" id="PS50801">
    <property type="entry name" value="STAS"/>
    <property type="match status" value="1"/>
</dbReference>
<dbReference type="PANTHER" id="PTHR33495:SF2">
    <property type="entry name" value="ANTI-SIGMA FACTOR ANTAGONIST TM_1081-RELATED"/>
    <property type="match status" value="1"/>
</dbReference>
<organism evidence="4 5">
    <name type="scientific">Streptantibioticus rubrisoli</name>
    <dbReference type="NCBI Taxonomy" id="1387313"/>
    <lineage>
        <taxon>Bacteria</taxon>
        <taxon>Bacillati</taxon>
        <taxon>Actinomycetota</taxon>
        <taxon>Actinomycetes</taxon>
        <taxon>Kitasatosporales</taxon>
        <taxon>Streptomycetaceae</taxon>
        <taxon>Streptantibioticus</taxon>
    </lineage>
</organism>
<evidence type="ECO:0000256" key="1">
    <source>
        <dbReference type="ARBA" id="ARBA00009013"/>
    </source>
</evidence>
<dbReference type="Gene3D" id="3.30.750.24">
    <property type="entry name" value="STAS domain"/>
    <property type="match status" value="1"/>
</dbReference>
<dbReference type="InterPro" id="IPR003658">
    <property type="entry name" value="Anti-sigma_ant"/>
</dbReference>
<dbReference type="InterPro" id="IPR036513">
    <property type="entry name" value="STAS_dom_sf"/>
</dbReference>
<comment type="similarity">
    <text evidence="1 2">Belongs to the anti-sigma-factor antagonist family.</text>
</comment>
<feature type="domain" description="STAS" evidence="3">
    <location>
        <begin position="8"/>
        <end position="106"/>
    </location>
</feature>
<evidence type="ECO:0000259" key="3">
    <source>
        <dbReference type="PROSITE" id="PS50801"/>
    </source>
</evidence>
<dbReference type="PANTHER" id="PTHR33495">
    <property type="entry name" value="ANTI-SIGMA FACTOR ANTAGONIST TM_1081-RELATED-RELATED"/>
    <property type="match status" value="1"/>
</dbReference>
<dbReference type="CDD" id="cd07043">
    <property type="entry name" value="STAS_anti-anti-sigma_factors"/>
    <property type="match status" value="1"/>
</dbReference>